<evidence type="ECO:0000259" key="6">
    <source>
        <dbReference type="Pfam" id="PF00135"/>
    </source>
</evidence>
<dbReference type="PANTHER" id="PTHR43142:SF1">
    <property type="entry name" value="CARBOXYLIC ESTER HYDROLASE"/>
    <property type="match status" value="1"/>
</dbReference>
<name>A0ABP1Q5U8_9HEXA</name>
<accession>A0ABP1Q5U8</accession>
<sequence>MFFIHGGLFIFGAGDLYRPDYFMDEDVVLVTINYRLASFGFLNTGDELVRGNMGLKDQVLAMKFVQQNIRFFGGDPNRVTIFGESAGGASVHYHVLSPMSKGLFNKAISQSGLATNPWALTKDPVPQLKKFASNLGCYSENSKEMVSCMKNLTATEVVRGHHVVADPLRQLIDVFVPTVELNIPDGKTFLTDNAMNVLKTGVVNKVPMMTGANSEEGLINSALIARNESLRQNLRQRMETFLPRLLYLEDNTNTTVLSQLREYYYLEEPNADSLDELRNFTNMFTDRFWLTDLHRAVKYQSKLAPVYLYYYTYSGEFTLTDFVLALKGEHHPLVEILAMTLKNLVKKYLFWETLPNFGICHSDELSLQFYMPLLARISPSHRDYEMSREIVKLWVQFAKEEIDISGGTELSFLGQRWPPQDPDQPLTYFQLDTKPKLISEPNSDRIQFWNNLALAKHI</sequence>
<protein>
    <recommendedName>
        <fullName evidence="5">Carboxylic ester hydrolase</fullName>
        <ecNumber evidence="5">3.1.1.-</ecNumber>
    </recommendedName>
</protein>
<keyword evidence="8" id="KW-1185">Reference proteome</keyword>
<dbReference type="SUPFAM" id="SSF53474">
    <property type="entry name" value="alpha/beta-Hydrolases"/>
    <property type="match status" value="1"/>
</dbReference>
<dbReference type="PROSITE" id="PS00122">
    <property type="entry name" value="CARBOXYLESTERASE_B_1"/>
    <property type="match status" value="1"/>
</dbReference>
<evidence type="ECO:0000256" key="3">
    <source>
        <dbReference type="ARBA" id="ARBA00022801"/>
    </source>
</evidence>
<keyword evidence="2" id="KW-0719">Serine esterase</keyword>
<evidence type="ECO:0000313" key="8">
    <source>
        <dbReference type="Proteomes" id="UP001642540"/>
    </source>
</evidence>
<dbReference type="Pfam" id="PF00135">
    <property type="entry name" value="COesterase"/>
    <property type="match status" value="1"/>
</dbReference>
<keyword evidence="3 5" id="KW-0378">Hydrolase</keyword>
<evidence type="ECO:0000256" key="4">
    <source>
        <dbReference type="ARBA" id="ARBA00023180"/>
    </source>
</evidence>
<feature type="domain" description="Carboxylesterase type B" evidence="6">
    <location>
        <begin position="1"/>
        <end position="449"/>
    </location>
</feature>
<evidence type="ECO:0000256" key="5">
    <source>
        <dbReference type="RuleBase" id="RU361235"/>
    </source>
</evidence>
<dbReference type="InterPro" id="IPR019826">
    <property type="entry name" value="Carboxylesterase_B_AS"/>
</dbReference>
<dbReference type="EC" id="3.1.1.-" evidence="5"/>
<evidence type="ECO:0000313" key="7">
    <source>
        <dbReference type="EMBL" id="CAL8090404.1"/>
    </source>
</evidence>
<dbReference type="PANTHER" id="PTHR43142">
    <property type="entry name" value="CARBOXYLIC ESTER HYDROLASE"/>
    <property type="match status" value="1"/>
</dbReference>
<dbReference type="InterPro" id="IPR029058">
    <property type="entry name" value="AB_hydrolase_fold"/>
</dbReference>
<gene>
    <name evidence="7" type="ORF">ODALV1_LOCUS7633</name>
</gene>
<dbReference type="Gene3D" id="3.40.50.1820">
    <property type="entry name" value="alpha/beta hydrolase"/>
    <property type="match status" value="1"/>
</dbReference>
<dbReference type="InterPro" id="IPR002018">
    <property type="entry name" value="CarbesteraseB"/>
</dbReference>
<proteinExistence type="inferred from homology"/>
<evidence type="ECO:0000256" key="2">
    <source>
        <dbReference type="ARBA" id="ARBA00022487"/>
    </source>
</evidence>
<keyword evidence="4" id="KW-0325">Glycoprotein</keyword>
<comment type="similarity">
    <text evidence="1 5">Belongs to the type-B carboxylesterase/lipase family.</text>
</comment>
<comment type="caution">
    <text evidence="7">The sequence shown here is derived from an EMBL/GenBank/DDBJ whole genome shotgun (WGS) entry which is preliminary data.</text>
</comment>
<dbReference type="EMBL" id="CAXLJM020000024">
    <property type="protein sequence ID" value="CAL8090404.1"/>
    <property type="molecule type" value="Genomic_DNA"/>
</dbReference>
<evidence type="ECO:0000256" key="1">
    <source>
        <dbReference type="ARBA" id="ARBA00005964"/>
    </source>
</evidence>
<organism evidence="7 8">
    <name type="scientific">Orchesella dallaii</name>
    <dbReference type="NCBI Taxonomy" id="48710"/>
    <lineage>
        <taxon>Eukaryota</taxon>
        <taxon>Metazoa</taxon>
        <taxon>Ecdysozoa</taxon>
        <taxon>Arthropoda</taxon>
        <taxon>Hexapoda</taxon>
        <taxon>Collembola</taxon>
        <taxon>Entomobryomorpha</taxon>
        <taxon>Entomobryoidea</taxon>
        <taxon>Orchesellidae</taxon>
        <taxon>Orchesellinae</taxon>
        <taxon>Orchesella</taxon>
    </lineage>
</organism>
<dbReference type="Proteomes" id="UP001642540">
    <property type="component" value="Unassembled WGS sequence"/>
</dbReference>
<reference evidence="7 8" key="1">
    <citation type="submission" date="2024-08" db="EMBL/GenBank/DDBJ databases">
        <authorList>
            <person name="Cucini C."/>
            <person name="Frati F."/>
        </authorList>
    </citation>
    <scope>NUCLEOTIDE SEQUENCE [LARGE SCALE GENOMIC DNA]</scope>
</reference>